<organism evidence="1 2">
    <name type="scientific">Boletus edulis BED1</name>
    <dbReference type="NCBI Taxonomy" id="1328754"/>
    <lineage>
        <taxon>Eukaryota</taxon>
        <taxon>Fungi</taxon>
        <taxon>Dikarya</taxon>
        <taxon>Basidiomycota</taxon>
        <taxon>Agaricomycotina</taxon>
        <taxon>Agaricomycetes</taxon>
        <taxon>Agaricomycetidae</taxon>
        <taxon>Boletales</taxon>
        <taxon>Boletineae</taxon>
        <taxon>Boletaceae</taxon>
        <taxon>Boletoideae</taxon>
        <taxon>Boletus</taxon>
    </lineage>
</organism>
<reference evidence="1" key="2">
    <citation type="journal article" date="2020" name="Nat. Commun.">
        <title>Large-scale genome sequencing of mycorrhizal fungi provides insights into the early evolution of symbiotic traits.</title>
        <authorList>
            <person name="Miyauchi S."/>
            <person name="Kiss E."/>
            <person name="Kuo A."/>
            <person name="Drula E."/>
            <person name="Kohler A."/>
            <person name="Sanchez-Garcia M."/>
            <person name="Morin E."/>
            <person name="Andreopoulos B."/>
            <person name="Barry K.W."/>
            <person name="Bonito G."/>
            <person name="Buee M."/>
            <person name="Carver A."/>
            <person name="Chen C."/>
            <person name="Cichocki N."/>
            <person name="Clum A."/>
            <person name="Culley D."/>
            <person name="Crous P.W."/>
            <person name="Fauchery L."/>
            <person name="Girlanda M."/>
            <person name="Hayes R.D."/>
            <person name="Keri Z."/>
            <person name="LaButti K."/>
            <person name="Lipzen A."/>
            <person name="Lombard V."/>
            <person name="Magnuson J."/>
            <person name="Maillard F."/>
            <person name="Murat C."/>
            <person name="Nolan M."/>
            <person name="Ohm R.A."/>
            <person name="Pangilinan J."/>
            <person name="Pereira M.F."/>
            <person name="Perotto S."/>
            <person name="Peter M."/>
            <person name="Pfister S."/>
            <person name="Riley R."/>
            <person name="Sitrit Y."/>
            <person name="Stielow J.B."/>
            <person name="Szollosi G."/>
            <person name="Zifcakova L."/>
            <person name="Stursova M."/>
            <person name="Spatafora J.W."/>
            <person name="Tedersoo L."/>
            <person name="Vaario L.M."/>
            <person name="Yamada A."/>
            <person name="Yan M."/>
            <person name="Wang P."/>
            <person name="Xu J."/>
            <person name="Bruns T."/>
            <person name="Baldrian P."/>
            <person name="Vilgalys R."/>
            <person name="Dunand C."/>
            <person name="Henrissat B."/>
            <person name="Grigoriev I.V."/>
            <person name="Hibbett D."/>
            <person name="Nagy L.G."/>
            <person name="Martin F.M."/>
        </authorList>
    </citation>
    <scope>NUCLEOTIDE SEQUENCE</scope>
    <source>
        <strain evidence="1">BED1</strain>
    </source>
</reference>
<accession>A0AAD4BWH1</accession>
<keyword evidence="2" id="KW-1185">Reference proteome</keyword>
<evidence type="ECO:0000313" key="1">
    <source>
        <dbReference type="EMBL" id="KAF8441754.1"/>
    </source>
</evidence>
<gene>
    <name evidence="1" type="ORF">L210DRAFT_3665280</name>
</gene>
<name>A0AAD4BWH1_BOLED</name>
<proteinExistence type="predicted"/>
<dbReference type="AlphaFoldDB" id="A0AAD4BWH1"/>
<dbReference type="EMBL" id="WHUW01000010">
    <property type="protein sequence ID" value="KAF8441754.1"/>
    <property type="molecule type" value="Genomic_DNA"/>
</dbReference>
<reference evidence="1" key="1">
    <citation type="submission" date="2019-10" db="EMBL/GenBank/DDBJ databases">
        <authorList>
            <consortium name="DOE Joint Genome Institute"/>
            <person name="Kuo A."/>
            <person name="Miyauchi S."/>
            <person name="Kiss E."/>
            <person name="Drula E."/>
            <person name="Kohler A."/>
            <person name="Sanchez-Garcia M."/>
            <person name="Andreopoulos B."/>
            <person name="Barry K.W."/>
            <person name="Bonito G."/>
            <person name="Buee M."/>
            <person name="Carver A."/>
            <person name="Chen C."/>
            <person name="Cichocki N."/>
            <person name="Clum A."/>
            <person name="Culley D."/>
            <person name="Crous P.W."/>
            <person name="Fauchery L."/>
            <person name="Girlanda M."/>
            <person name="Hayes R."/>
            <person name="Keri Z."/>
            <person name="LaButti K."/>
            <person name="Lipzen A."/>
            <person name="Lombard V."/>
            <person name="Magnuson J."/>
            <person name="Maillard F."/>
            <person name="Morin E."/>
            <person name="Murat C."/>
            <person name="Nolan M."/>
            <person name="Ohm R."/>
            <person name="Pangilinan J."/>
            <person name="Pereira M."/>
            <person name="Perotto S."/>
            <person name="Peter M."/>
            <person name="Riley R."/>
            <person name="Sitrit Y."/>
            <person name="Stielow B."/>
            <person name="Szollosi G."/>
            <person name="Zifcakova L."/>
            <person name="Stursova M."/>
            <person name="Spatafora J.W."/>
            <person name="Tedersoo L."/>
            <person name="Vaario L.-M."/>
            <person name="Yamada A."/>
            <person name="Yan M."/>
            <person name="Wang P."/>
            <person name="Xu J."/>
            <person name="Bruns T."/>
            <person name="Baldrian P."/>
            <person name="Vilgalys R."/>
            <person name="Henrissat B."/>
            <person name="Grigoriev I.V."/>
            <person name="Hibbett D."/>
            <person name="Nagy L.G."/>
            <person name="Martin F.M."/>
        </authorList>
    </citation>
    <scope>NUCLEOTIDE SEQUENCE</scope>
    <source>
        <strain evidence="1">BED1</strain>
    </source>
</reference>
<dbReference type="Proteomes" id="UP001194468">
    <property type="component" value="Unassembled WGS sequence"/>
</dbReference>
<sequence>MARVSGVGVAAFILGGGSHRRHSRRRLRHASVSDIHLDVLTQEVKGSMIAYPGTILGKIKQVTANSTDPKAAIIRITSYNYLSVSQPTVRVFYDAPKKPDRIFDEFLSIPALDLHPYPHHNGSFSVTTRSPSLSGVVEANATVTRALLKSAIILNYNVEPFLYTLLNHNTTPPATIGAGGFGYANYKFEEPVRKHTAGWLSTVKDTITFYRCSSRDSGNPRNRSPEAKSFVLEAIMWTCKLPALRACRKVDLLGLRAIGVVTKMDVVPPDQGVAIAAILYILFTSVSLPNPLKKMTPSLPNGALIKWSEKDYFSNHREYFGVPSSLMFNLSSRKLPIKSKFNFNESRITTEDYVAQTVDALKAHTKDLFALWAIHKPEVRAELKAKLDDKVMDVLEELHLA</sequence>
<evidence type="ECO:0000313" key="2">
    <source>
        <dbReference type="Proteomes" id="UP001194468"/>
    </source>
</evidence>
<comment type="caution">
    <text evidence="1">The sequence shown here is derived from an EMBL/GenBank/DDBJ whole genome shotgun (WGS) entry which is preliminary data.</text>
</comment>
<protein>
    <submittedName>
        <fullName evidence="1">Uncharacterized protein</fullName>
    </submittedName>
</protein>